<dbReference type="NCBIfam" id="TIGR00552">
    <property type="entry name" value="nadE"/>
    <property type="match status" value="1"/>
</dbReference>
<dbReference type="InterPro" id="IPR022310">
    <property type="entry name" value="NAD/GMP_synthase"/>
</dbReference>
<keyword evidence="7 8" id="KW-0520">NAD</keyword>
<dbReference type="EMBL" id="JAWXXP010000001">
    <property type="protein sequence ID" value="MDX5991680.1"/>
    <property type="molecule type" value="Genomic_DNA"/>
</dbReference>
<dbReference type="InterPro" id="IPR022926">
    <property type="entry name" value="NH(3)-dep_NAD(+)_synth"/>
</dbReference>
<gene>
    <name evidence="8 12" type="primary">nadE</name>
    <name evidence="13" type="ORF">SAMN05216575_101635</name>
    <name evidence="12" type="ORF">SIM71_06400</name>
</gene>
<dbReference type="OrthoDB" id="3266517at2"/>
<evidence type="ECO:0000313" key="12">
    <source>
        <dbReference type="EMBL" id="MDX5991680.1"/>
    </source>
</evidence>
<dbReference type="GO" id="GO:0008795">
    <property type="term" value="F:NAD+ synthase activity"/>
    <property type="evidence" value="ECO:0007669"/>
    <property type="project" value="UniProtKB-UniRule"/>
</dbReference>
<dbReference type="Gene3D" id="3.40.50.620">
    <property type="entry name" value="HUPs"/>
    <property type="match status" value="1"/>
</dbReference>
<comment type="subunit">
    <text evidence="8">Homodimer.</text>
</comment>
<keyword evidence="3 8" id="KW-0479">Metal-binding</keyword>
<dbReference type="GO" id="GO:0009435">
    <property type="term" value="P:NAD+ biosynthetic process"/>
    <property type="evidence" value="ECO:0007669"/>
    <property type="project" value="UniProtKB-UniRule"/>
</dbReference>
<feature type="binding site" evidence="8">
    <location>
        <position position="167"/>
    </location>
    <ligand>
        <name>ATP</name>
        <dbReference type="ChEBI" id="CHEBI:30616"/>
    </ligand>
</feature>
<dbReference type="Pfam" id="PF02540">
    <property type="entry name" value="NAD_synthase"/>
    <property type="match status" value="1"/>
</dbReference>
<feature type="binding site" evidence="8">
    <location>
        <position position="196"/>
    </location>
    <ligand>
        <name>ATP</name>
        <dbReference type="ChEBI" id="CHEBI:30616"/>
    </ligand>
</feature>
<dbReference type="HAMAP" id="MF_00193">
    <property type="entry name" value="NadE_ammonia_dep"/>
    <property type="match status" value="1"/>
</dbReference>
<comment type="catalytic activity">
    <reaction evidence="8 10">
        <text>deamido-NAD(+) + NH4(+) + ATP = AMP + diphosphate + NAD(+) + H(+)</text>
        <dbReference type="Rhea" id="RHEA:21188"/>
        <dbReference type="ChEBI" id="CHEBI:15378"/>
        <dbReference type="ChEBI" id="CHEBI:28938"/>
        <dbReference type="ChEBI" id="CHEBI:30616"/>
        <dbReference type="ChEBI" id="CHEBI:33019"/>
        <dbReference type="ChEBI" id="CHEBI:57540"/>
        <dbReference type="ChEBI" id="CHEBI:58437"/>
        <dbReference type="ChEBI" id="CHEBI:456215"/>
        <dbReference type="EC" id="6.3.1.5"/>
    </reaction>
</comment>
<dbReference type="EMBL" id="FNAE01000001">
    <property type="protein sequence ID" value="SDD47563.1"/>
    <property type="molecule type" value="Genomic_DNA"/>
</dbReference>
<feature type="binding site" evidence="8">
    <location>
        <position position="172"/>
    </location>
    <ligand>
        <name>Mg(2+)</name>
        <dbReference type="ChEBI" id="CHEBI:18420"/>
    </ligand>
</feature>
<dbReference type="Proteomes" id="UP000182413">
    <property type="component" value="Unassembled WGS sequence"/>
</dbReference>
<keyword evidence="6 8" id="KW-0460">Magnesium</keyword>
<dbReference type="InterPro" id="IPR014729">
    <property type="entry name" value="Rossmann-like_a/b/a_fold"/>
</dbReference>
<dbReference type="Proteomes" id="UP001278050">
    <property type="component" value="Unassembled WGS sequence"/>
</dbReference>
<evidence type="ECO:0000256" key="3">
    <source>
        <dbReference type="ARBA" id="ARBA00022723"/>
    </source>
</evidence>
<evidence type="ECO:0000313" key="14">
    <source>
        <dbReference type="Proteomes" id="UP000182413"/>
    </source>
</evidence>
<keyword evidence="4 8" id="KW-0547">Nucleotide-binding</keyword>
<feature type="binding site" description="in other chain" evidence="8">
    <location>
        <begin position="267"/>
        <end position="268"/>
    </location>
    <ligand>
        <name>deamido-NAD(+)</name>
        <dbReference type="ChEBI" id="CHEBI:58437"/>
        <note>ligand shared between two neighboring subunits</note>
    </ligand>
</feature>
<dbReference type="UniPathway" id="UPA00253">
    <property type="reaction ID" value="UER00333"/>
</dbReference>
<dbReference type="NCBIfam" id="NF001979">
    <property type="entry name" value="PRK00768.1"/>
    <property type="match status" value="1"/>
</dbReference>
<protein>
    <recommendedName>
        <fullName evidence="8 10">NH(3)-dependent NAD(+) synthetase</fullName>
        <ecNumber evidence="8 10">6.3.1.5</ecNumber>
    </recommendedName>
</protein>
<dbReference type="GO" id="GO:0005524">
    <property type="term" value="F:ATP binding"/>
    <property type="evidence" value="ECO:0007669"/>
    <property type="project" value="UniProtKB-UniRule"/>
</dbReference>
<comment type="similarity">
    <text evidence="1 8 9">Belongs to the NAD synthetase family.</text>
</comment>
<dbReference type="CDD" id="cd00553">
    <property type="entry name" value="NAD_synthase"/>
    <property type="match status" value="1"/>
</dbReference>
<keyword evidence="2 8" id="KW-0436">Ligase</keyword>
<evidence type="ECO:0000256" key="9">
    <source>
        <dbReference type="RuleBase" id="RU003811"/>
    </source>
</evidence>
<dbReference type="GO" id="GO:0003952">
    <property type="term" value="F:NAD+ synthase (glutamine-hydrolyzing) activity"/>
    <property type="evidence" value="ECO:0007669"/>
    <property type="project" value="InterPro"/>
</dbReference>
<evidence type="ECO:0000313" key="15">
    <source>
        <dbReference type="Proteomes" id="UP001278050"/>
    </source>
</evidence>
<feature type="binding site" evidence="8">
    <location>
        <position position="218"/>
    </location>
    <ligand>
        <name>ATP</name>
        <dbReference type="ChEBI" id="CHEBI:30616"/>
    </ligand>
</feature>
<comment type="function">
    <text evidence="8">Catalyzes the ATP-dependent amidation of deamido-NAD to form NAD. Uses ammonia as a nitrogen source.</text>
</comment>
<evidence type="ECO:0000256" key="1">
    <source>
        <dbReference type="ARBA" id="ARBA00005859"/>
    </source>
</evidence>
<organism evidence="13 14">
    <name type="scientific">Ectopseudomonas alcaliphila</name>
    <dbReference type="NCBI Taxonomy" id="101564"/>
    <lineage>
        <taxon>Bacteria</taxon>
        <taxon>Pseudomonadati</taxon>
        <taxon>Pseudomonadota</taxon>
        <taxon>Gammaproteobacteria</taxon>
        <taxon>Pseudomonadales</taxon>
        <taxon>Pseudomonadaceae</taxon>
        <taxon>Ectopseudomonas</taxon>
    </lineage>
</organism>
<evidence type="ECO:0000313" key="13">
    <source>
        <dbReference type="EMBL" id="SDD47563.1"/>
    </source>
</evidence>
<reference evidence="12 15" key="2">
    <citation type="submission" date="2023-11" db="EMBL/GenBank/DDBJ databases">
        <title>MicrobeMod: A computational toolkit for identifying prokaryotic methylation and restriction-modification with nanopore sequencing.</title>
        <authorList>
            <person name="Crits-Christoph A."/>
            <person name="Kang S.C."/>
            <person name="Lee H."/>
            <person name="Ostrov N."/>
        </authorList>
    </citation>
    <scope>NUCLEOTIDE SEQUENCE [LARGE SCALE GENOMIC DNA]</scope>
    <source>
        <strain evidence="12 15">ATCC BAA-571</strain>
    </source>
</reference>
<feature type="binding site" evidence="8">
    <location>
        <position position="56"/>
    </location>
    <ligand>
        <name>Mg(2+)</name>
        <dbReference type="ChEBI" id="CHEBI:18420"/>
    </ligand>
</feature>
<evidence type="ECO:0000259" key="11">
    <source>
        <dbReference type="Pfam" id="PF02540"/>
    </source>
</evidence>
<reference evidence="13 14" key="1">
    <citation type="submission" date="2016-10" db="EMBL/GenBank/DDBJ databases">
        <authorList>
            <person name="de Groot N.N."/>
        </authorList>
    </citation>
    <scope>NUCLEOTIDE SEQUENCE [LARGE SCALE GENOMIC DNA]</scope>
    <source>
        <strain evidence="13 14">JCM 10630</strain>
    </source>
</reference>
<dbReference type="AlphaFoldDB" id="A0A1G6V238"/>
<dbReference type="GO" id="GO:0005737">
    <property type="term" value="C:cytoplasm"/>
    <property type="evidence" value="ECO:0007669"/>
    <property type="project" value="InterPro"/>
</dbReference>
<evidence type="ECO:0000256" key="10">
    <source>
        <dbReference type="RuleBase" id="RU003812"/>
    </source>
</evidence>
<feature type="binding site" description="in other chain" evidence="8">
    <location>
        <position position="147"/>
    </location>
    <ligand>
        <name>deamido-NAD(+)</name>
        <dbReference type="ChEBI" id="CHEBI:58437"/>
        <note>ligand shared between two neighboring subunits</note>
    </ligand>
</feature>
<feature type="binding site" evidence="8">
    <location>
        <begin position="50"/>
        <end position="57"/>
    </location>
    <ligand>
        <name>ATP</name>
        <dbReference type="ChEBI" id="CHEBI:30616"/>
    </ligand>
</feature>
<dbReference type="GO" id="GO:0046872">
    <property type="term" value="F:metal ion binding"/>
    <property type="evidence" value="ECO:0007669"/>
    <property type="project" value="UniProtKB-KW"/>
</dbReference>
<proteinExistence type="inferred from homology"/>
<accession>A0A1G6V238</accession>
<dbReference type="PANTHER" id="PTHR23090">
    <property type="entry name" value="NH 3 /GLUTAMINE-DEPENDENT NAD + SYNTHETASE"/>
    <property type="match status" value="1"/>
</dbReference>
<dbReference type="RefSeq" id="WP_074675426.1">
    <property type="nucleotide sequence ID" value="NZ_CBCSET010000001.1"/>
</dbReference>
<name>A0A1G6V238_9GAMM</name>
<evidence type="ECO:0000256" key="2">
    <source>
        <dbReference type="ARBA" id="ARBA00022598"/>
    </source>
</evidence>
<dbReference type="GO" id="GO:0004359">
    <property type="term" value="F:glutaminase activity"/>
    <property type="evidence" value="ECO:0007669"/>
    <property type="project" value="InterPro"/>
</dbReference>
<evidence type="ECO:0000256" key="4">
    <source>
        <dbReference type="ARBA" id="ARBA00022741"/>
    </source>
</evidence>
<feature type="domain" description="NAD/GMP synthase" evidence="11">
    <location>
        <begin position="28"/>
        <end position="272"/>
    </location>
</feature>
<dbReference type="EC" id="6.3.1.5" evidence="8 10"/>
<feature type="binding site" evidence="8">
    <location>
        <position position="187"/>
    </location>
    <ligand>
        <name>deamido-NAD(+)</name>
        <dbReference type="ChEBI" id="CHEBI:58437"/>
        <note>ligand shared between two neighboring subunits</note>
    </ligand>
</feature>
<dbReference type="SUPFAM" id="SSF52402">
    <property type="entry name" value="Adenine nucleotide alpha hydrolases-like"/>
    <property type="match status" value="1"/>
</dbReference>
<keyword evidence="15" id="KW-1185">Reference proteome</keyword>
<dbReference type="PANTHER" id="PTHR23090:SF7">
    <property type="entry name" value="NH(3)-DEPENDENT NAD(+) SYNTHETASE"/>
    <property type="match status" value="1"/>
</dbReference>
<evidence type="ECO:0000256" key="6">
    <source>
        <dbReference type="ARBA" id="ARBA00022842"/>
    </source>
</evidence>
<comment type="pathway">
    <text evidence="8">Cofactor biosynthesis; NAD(+) biosynthesis; NAD(+) from deamido-NAD(+) (ammonia route): step 1/1.</text>
</comment>
<keyword evidence="5 8" id="KW-0067">ATP-binding</keyword>
<feature type="binding site" description="in other chain" evidence="8">
    <location>
        <position position="180"/>
    </location>
    <ligand>
        <name>deamido-NAD(+)</name>
        <dbReference type="ChEBI" id="CHEBI:58437"/>
        <note>ligand shared between two neighboring subunits</note>
    </ligand>
</feature>
<evidence type="ECO:0000256" key="8">
    <source>
        <dbReference type="HAMAP-Rule" id="MF_00193"/>
    </source>
</evidence>
<dbReference type="InterPro" id="IPR003694">
    <property type="entry name" value="NAD_synthase"/>
</dbReference>
<evidence type="ECO:0000256" key="7">
    <source>
        <dbReference type="ARBA" id="ARBA00023027"/>
    </source>
</evidence>
<evidence type="ECO:0000256" key="5">
    <source>
        <dbReference type="ARBA" id="ARBA00022840"/>
    </source>
</evidence>
<sequence length="275" mass="29814">MSNRQAEIAAALDVVPPFADDAALSAEIERRKTFIKNTLKQSGLKVLVLGISGGVDSTTAGRLAQLSVEELRAETGDSGYRFIAVRLPHNTQHDEHDAQDSLKFIRADEEDTVNIASSVSGLGEQVTHLQKLTDARRDFVVGNIKARIRMVAQFAIANANNGLVIGTDHAAEAVMGFFTKFGDGACDLAPLSGLVKNQVRAIAKHLGAPQHLVMKTPTADLEELRPGKPDEEAHGVTYAEIDAFLHGEKVSDEAYATIVRTYDNTRHKRELPLVP</sequence>